<sequence length="133" mass="14848">MDLGDLETKEDQLEEIFGDVMEVNIGSFDPLQAITKKMMKIWNVGNKEEKFEIDFNVYILLLSVANGESPQMKIPTPKMNNGLGGDFGPRRPSKTGDASTNFVPESSEPPATLLGKSPPWICHLQTQKCRKCF</sequence>
<proteinExistence type="predicted"/>
<name>A0ABP0G8C7_CLALP</name>
<gene>
    <name evidence="2" type="ORF">CVLEPA_LOCUS20106</name>
</gene>
<feature type="region of interest" description="Disordered" evidence="1">
    <location>
        <begin position="70"/>
        <end position="111"/>
    </location>
</feature>
<dbReference type="EMBL" id="CAWYQH010000108">
    <property type="protein sequence ID" value="CAK8688070.1"/>
    <property type="molecule type" value="Genomic_DNA"/>
</dbReference>
<reference evidence="2 3" key="1">
    <citation type="submission" date="2024-02" db="EMBL/GenBank/DDBJ databases">
        <authorList>
            <person name="Daric V."/>
            <person name="Darras S."/>
        </authorList>
    </citation>
    <scope>NUCLEOTIDE SEQUENCE [LARGE SCALE GENOMIC DNA]</scope>
</reference>
<organism evidence="2 3">
    <name type="scientific">Clavelina lepadiformis</name>
    <name type="common">Light-bulb sea squirt</name>
    <name type="synonym">Ascidia lepadiformis</name>
    <dbReference type="NCBI Taxonomy" id="159417"/>
    <lineage>
        <taxon>Eukaryota</taxon>
        <taxon>Metazoa</taxon>
        <taxon>Chordata</taxon>
        <taxon>Tunicata</taxon>
        <taxon>Ascidiacea</taxon>
        <taxon>Aplousobranchia</taxon>
        <taxon>Clavelinidae</taxon>
        <taxon>Clavelina</taxon>
    </lineage>
</organism>
<accession>A0ABP0G8C7</accession>
<keyword evidence="3" id="KW-1185">Reference proteome</keyword>
<protein>
    <submittedName>
        <fullName evidence="2">Uncharacterized protein</fullName>
    </submittedName>
</protein>
<dbReference type="Proteomes" id="UP001642483">
    <property type="component" value="Unassembled WGS sequence"/>
</dbReference>
<evidence type="ECO:0000313" key="3">
    <source>
        <dbReference type="Proteomes" id="UP001642483"/>
    </source>
</evidence>
<comment type="caution">
    <text evidence="2">The sequence shown here is derived from an EMBL/GenBank/DDBJ whole genome shotgun (WGS) entry which is preliminary data.</text>
</comment>
<evidence type="ECO:0000256" key="1">
    <source>
        <dbReference type="SAM" id="MobiDB-lite"/>
    </source>
</evidence>
<evidence type="ECO:0000313" key="2">
    <source>
        <dbReference type="EMBL" id="CAK8688070.1"/>
    </source>
</evidence>